<reference evidence="2" key="1">
    <citation type="journal article" date="2014" name="Front. Microbiol.">
        <title>High frequency of phylogenetically diverse reductive dehalogenase-homologous genes in deep subseafloor sedimentary metagenomes.</title>
        <authorList>
            <person name="Kawai M."/>
            <person name="Futagami T."/>
            <person name="Toyoda A."/>
            <person name="Takaki Y."/>
            <person name="Nishi S."/>
            <person name="Hori S."/>
            <person name="Arai W."/>
            <person name="Tsubouchi T."/>
            <person name="Morono Y."/>
            <person name="Uchiyama I."/>
            <person name="Ito T."/>
            <person name="Fujiyama A."/>
            <person name="Inagaki F."/>
            <person name="Takami H."/>
        </authorList>
    </citation>
    <scope>NUCLEOTIDE SEQUENCE</scope>
    <source>
        <strain evidence="2">Expedition CK06-06</strain>
    </source>
</reference>
<feature type="non-terminal residue" evidence="2">
    <location>
        <position position="103"/>
    </location>
</feature>
<name>X1QSW6_9ZZZZ</name>
<dbReference type="AlphaFoldDB" id="X1QSW6"/>
<accession>X1QSW6</accession>
<feature type="transmembrane region" description="Helical" evidence="1">
    <location>
        <begin position="26"/>
        <end position="48"/>
    </location>
</feature>
<dbReference type="EMBL" id="BARV01043116">
    <property type="protein sequence ID" value="GAI53970.1"/>
    <property type="molecule type" value="Genomic_DNA"/>
</dbReference>
<keyword evidence="1" id="KW-1133">Transmembrane helix</keyword>
<protein>
    <submittedName>
        <fullName evidence="2">Uncharacterized protein</fullName>
    </submittedName>
</protein>
<evidence type="ECO:0000313" key="2">
    <source>
        <dbReference type="EMBL" id="GAI53970.1"/>
    </source>
</evidence>
<keyword evidence="1" id="KW-0472">Membrane</keyword>
<sequence>MILAGAGAIFTMIAFSEFYSSSFVIFANLDFGIVLVFVAALFTAGWLLNKEREENRYNRIFAIVFALAGIFVLWVLLTEEVYLYWYCRNRFAEEKIANWRFKS</sequence>
<organism evidence="2">
    <name type="scientific">marine sediment metagenome</name>
    <dbReference type="NCBI Taxonomy" id="412755"/>
    <lineage>
        <taxon>unclassified sequences</taxon>
        <taxon>metagenomes</taxon>
        <taxon>ecological metagenomes</taxon>
    </lineage>
</organism>
<proteinExistence type="predicted"/>
<feature type="transmembrane region" description="Helical" evidence="1">
    <location>
        <begin position="60"/>
        <end position="77"/>
    </location>
</feature>
<evidence type="ECO:0000256" key="1">
    <source>
        <dbReference type="SAM" id="Phobius"/>
    </source>
</evidence>
<gene>
    <name evidence="2" type="ORF">S06H3_64515</name>
</gene>
<comment type="caution">
    <text evidence="2">The sequence shown here is derived from an EMBL/GenBank/DDBJ whole genome shotgun (WGS) entry which is preliminary data.</text>
</comment>
<keyword evidence="1" id="KW-0812">Transmembrane</keyword>